<name>A0ABQ8UB53_9EUKA</name>
<dbReference type="Proteomes" id="UP001141327">
    <property type="component" value="Unassembled WGS sequence"/>
</dbReference>
<proteinExistence type="inferred from homology"/>
<comment type="similarity">
    <text evidence="1">Belongs to the NSRP1 family.</text>
</comment>
<evidence type="ECO:0000256" key="4">
    <source>
        <dbReference type="SAM" id="MobiDB-lite"/>
    </source>
</evidence>
<dbReference type="InterPro" id="IPR018612">
    <property type="entry name" value="NSRP1_N"/>
</dbReference>
<feature type="region of interest" description="Disordered" evidence="4">
    <location>
        <begin position="170"/>
        <end position="282"/>
    </location>
</feature>
<evidence type="ECO:0000313" key="7">
    <source>
        <dbReference type="Proteomes" id="UP001141327"/>
    </source>
</evidence>
<gene>
    <name evidence="6" type="ORF">PAPYR_9437</name>
</gene>
<keyword evidence="2 3" id="KW-0175">Coiled coil</keyword>
<feature type="compositionally biased region" description="Basic and acidic residues" evidence="4">
    <location>
        <begin position="254"/>
        <end position="270"/>
    </location>
</feature>
<protein>
    <recommendedName>
        <fullName evidence="5">Nuclear speckle splicing regulatory protein 1 N-terminal domain-containing protein</fullName>
    </recommendedName>
</protein>
<evidence type="ECO:0000256" key="1">
    <source>
        <dbReference type="ARBA" id="ARBA00010126"/>
    </source>
</evidence>
<feature type="compositionally biased region" description="Basic and acidic residues" evidence="4">
    <location>
        <begin position="170"/>
        <end position="182"/>
    </location>
</feature>
<sequence>MEGLSAKHLSKLSRLETGQGKYGLIKPAGKKPALKNVFGNEDSEEVSDEVQRQAAAEQNKRDVQKTIADAQAQDPTIFLYDEVVEEKGPVRGGRIVLQHPVQETAKYQAQMQIFAARRKREQEQAEVRKIRREVEEDEAKYGKKEKYMTQSYLDELKKKEQIDRDIKLLEEKEARDSTRPHSVETFMGNLFAQRSALSGGRPSSPPPPASATSTSPPATSTPSAAPTPAAPDTKLPAKRSRFDVGGPGNTAGGEADRPHDDPEQKPKEQAVDGGKLTTEQTADHRTLAEVTQTVQAQLGQQQSGHLRKLLNVFGEEESDEQQRRRLQRIDGFLKRIMTRRNNFSAIHAARERYMDRKRGGG</sequence>
<dbReference type="Pfam" id="PF09745">
    <property type="entry name" value="NSRP1_N"/>
    <property type="match status" value="1"/>
</dbReference>
<keyword evidence="7" id="KW-1185">Reference proteome</keyword>
<feature type="domain" description="Nuclear speckle splicing regulatory protein 1 N-terminal" evidence="5">
    <location>
        <begin position="64"/>
        <end position="178"/>
    </location>
</feature>
<evidence type="ECO:0000256" key="3">
    <source>
        <dbReference type="SAM" id="Coils"/>
    </source>
</evidence>
<dbReference type="PANTHER" id="PTHR30060:SF0">
    <property type="entry name" value="COILED-COIL PROTEIN (DUF2040)-RELATED"/>
    <property type="match status" value="1"/>
</dbReference>
<feature type="coiled-coil region" evidence="3">
    <location>
        <begin position="113"/>
        <end position="140"/>
    </location>
</feature>
<evidence type="ECO:0000259" key="5">
    <source>
        <dbReference type="Pfam" id="PF09745"/>
    </source>
</evidence>
<dbReference type="EMBL" id="JAPMOS010000101">
    <property type="protein sequence ID" value="KAJ4455587.1"/>
    <property type="molecule type" value="Genomic_DNA"/>
</dbReference>
<dbReference type="PANTHER" id="PTHR30060">
    <property type="entry name" value="INNER MEMBRANE PROTEIN"/>
    <property type="match status" value="1"/>
</dbReference>
<comment type="caution">
    <text evidence="6">The sequence shown here is derived from an EMBL/GenBank/DDBJ whole genome shotgun (WGS) entry which is preliminary data.</text>
</comment>
<evidence type="ECO:0000313" key="6">
    <source>
        <dbReference type="EMBL" id="KAJ4455587.1"/>
    </source>
</evidence>
<feature type="compositionally biased region" description="Low complexity" evidence="4">
    <location>
        <begin position="210"/>
        <end position="231"/>
    </location>
</feature>
<evidence type="ECO:0000256" key="2">
    <source>
        <dbReference type="ARBA" id="ARBA00023054"/>
    </source>
</evidence>
<feature type="region of interest" description="Disordered" evidence="4">
    <location>
        <begin position="33"/>
        <end position="68"/>
    </location>
</feature>
<organism evidence="6 7">
    <name type="scientific">Paratrimastix pyriformis</name>
    <dbReference type="NCBI Taxonomy" id="342808"/>
    <lineage>
        <taxon>Eukaryota</taxon>
        <taxon>Metamonada</taxon>
        <taxon>Preaxostyla</taxon>
        <taxon>Paratrimastigidae</taxon>
        <taxon>Paratrimastix</taxon>
    </lineage>
</organism>
<accession>A0ABQ8UB53</accession>
<reference evidence="6" key="1">
    <citation type="journal article" date="2022" name="bioRxiv">
        <title>Genomics of Preaxostyla Flagellates Illuminates Evolutionary Transitions and the Path Towards Mitochondrial Loss.</title>
        <authorList>
            <person name="Novak L.V.F."/>
            <person name="Treitli S.C."/>
            <person name="Pyrih J."/>
            <person name="Halakuc P."/>
            <person name="Pipaliya S.V."/>
            <person name="Vacek V."/>
            <person name="Brzon O."/>
            <person name="Soukal P."/>
            <person name="Eme L."/>
            <person name="Dacks J.B."/>
            <person name="Karnkowska A."/>
            <person name="Elias M."/>
            <person name="Hampl V."/>
        </authorList>
    </citation>
    <scope>NUCLEOTIDE SEQUENCE</scope>
    <source>
        <strain evidence="6">RCP-MX</strain>
    </source>
</reference>